<dbReference type="AlphaFoldDB" id="A0A1H3ZTE8"/>
<accession>A0A1H3ZTE8</accession>
<dbReference type="GO" id="GO:0005886">
    <property type="term" value="C:plasma membrane"/>
    <property type="evidence" value="ECO:0007669"/>
    <property type="project" value="UniProtKB-SubCell"/>
</dbReference>
<dbReference type="Proteomes" id="UP000187280">
    <property type="component" value="Unassembled WGS sequence"/>
</dbReference>
<evidence type="ECO:0000256" key="2">
    <source>
        <dbReference type="ARBA" id="ARBA00007246"/>
    </source>
</evidence>
<reference evidence="13 14" key="1">
    <citation type="submission" date="2016-10" db="EMBL/GenBank/DDBJ databases">
        <authorList>
            <person name="de Groot N.N."/>
        </authorList>
    </citation>
    <scope>NUCLEOTIDE SEQUENCE [LARGE SCALE GENOMIC DNA]</scope>
    <source>
        <strain evidence="13 14">ATCC 29281</strain>
    </source>
</reference>
<evidence type="ECO:0000256" key="6">
    <source>
        <dbReference type="ARBA" id="ARBA00022692"/>
    </source>
</evidence>
<keyword evidence="6" id="KW-0812">Transmembrane</keyword>
<dbReference type="GO" id="GO:0009306">
    <property type="term" value="P:protein secretion"/>
    <property type="evidence" value="ECO:0007669"/>
    <property type="project" value="InterPro"/>
</dbReference>
<dbReference type="eggNOG" id="COG3156">
    <property type="taxonomic scope" value="Bacteria"/>
</dbReference>
<evidence type="ECO:0000256" key="10">
    <source>
        <dbReference type="PIRNR" id="PIRNR002786"/>
    </source>
</evidence>
<dbReference type="SUPFAM" id="SSF158544">
    <property type="entry name" value="GspK insert domain-like"/>
    <property type="match status" value="2"/>
</dbReference>
<gene>
    <name evidence="13" type="ORF">SAMN02982996_01309</name>
</gene>
<feature type="domain" description="T2SS protein K second SAM-like" evidence="11">
    <location>
        <begin position="222"/>
        <end position="287"/>
    </location>
</feature>
<keyword evidence="14" id="KW-1185">Reference proteome</keyword>
<evidence type="ECO:0000256" key="1">
    <source>
        <dbReference type="ARBA" id="ARBA00004533"/>
    </source>
</evidence>
<keyword evidence="7" id="KW-0653">Protein transport</keyword>
<comment type="similarity">
    <text evidence="2 10">Belongs to the GSP K family.</text>
</comment>
<evidence type="ECO:0000256" key="9">
    <source>
        <dbReference type="ARBA" id="ARBA00023136"/>
    </source>
</evidence>
<evidence type="ECO:0000256" key="3">
    <source>
        <dbReference type="ARBA" id="ARBA00022448"/>
    </source>
</evidence>
<keyword evidence="3 10" id="KW-0813">Transport</keyword>
<dbReference type="InterPro" id="IPR005628">
    <property type="entry name" value="GspK"/>
</dbReference>
<dbReference type="Gene3D" id="1.10.40.60">
    <property type="entry name" value="EpsJ-like"/>
    <property type="match status" value="2"/>
</dbReference>
<dbReference type="InterPro" id="IPR049179">
    <property type="entry name" value="T2SSK_SAM-like_2nd"/>
</dbReference>
<evidence type="ECO:0000313" key="14">
    <source>
        <dbReference type="Proteomes" id="UP000187280"/>
    </source>
</evidence>
<feature type="domain" description="T2SS protein K first SAM-like" evidence="12">
    <location>
        <begin position="101"/>
        <end position="216"/>
    </location>
</feature>
<dbReference type="NCBIfam" id="NF037980">
    <property type="entry name" value="T2SS_GspK"/>
    <property type="match status" value="1"/>
</dbReference>
<dbReference type="Gene3D" id="3.30.1300.30">
    <property type="entry name" value="GSPII I/J protein-like"/>
    <property type="match status" value="1"/>
</dbReference>
<dbReference type="InterPro" id="IPR038072">
    <property type="entry name" value="GspK_central_sf"/>
</dbReference>
<dbReference type="PANTHER" id="PTHR38831:SF1">
    <property type="entry name" value="TYPE II SECRETION SYSTEM PROTEIN K-RELATED"/>
    <property type="match status" value="1"/>
</dbReference>
<evidence type="ECO:0000256" key="7">
    <source>
        <dbReference type="ARBA" id="ARBA00022927"/>
    </source>
</evidence>
<dbReference type="EMBL" id="FNQS01000003">
    <property type="protein sequence ID" value="SEA26969.1"/>
    <property type="molecule type" value="Genomic_DNA"/>
</dbReference>
<dbReference type="Pfam" id="PF21687">
    <property type="entry name" value="T2SSK_1st"/>
    <property type="match status" value="1"/>
</dbReference>
<dbReference type="PANTHER" id="PTHR38831">
    <property type="entry name" value="TYPE II SECRETION SYSTEM PROTEIN K"/>
    <property type="match status" value="1"/>
</dbReference>
<organism evidence="13 14">
    <name type="scientific">Lonsdalea quercina</name>
    <dbReference type="NCBI Taxonomy" id="71657"/>
    <lineage>
        <taxon>Bacteria</taxon>
        <taxon>Pseudomonadati</taxon>
        <taxon>Pseudomonadota</taxon>
        <taxon>Gammaproteobacteria</taxon>
        <taxon>Enterobacterales</taxon>
        <taxon>Pectobacteriaceae</taxon>
        <taxon>Lonsdalea</taxon>
    </lineage>
</organism>
<evidence type="ECO:0000256" key="8">
    <source>
        <dbReference type="ARBA" id="ARBA00022989"/>
    </source>
</evidence>
<evidence type="ECO:0000259" key="11">
    <source>
        <dbReference type="Pfam" id="PF03934"/>
    </source>
</evidence>
<sequence length="332" mass="36992">MKRQRGMALLVVLLMLALMVIVATSVAEHTGTAYQRTDSLLTRTQAQWYALGAEALMGSVLQRNGQDSPKITFIGQPWSRVDRQRLDDGREMVGQIHDGSTCLNLNALQPRPKNVRTSGTISTAKASDKTPYAAQVFKQLMVVLGEKGERADTVTAAVRDWLDEDGEPRAGGAEEDAYPRYLPANQPMADVSELRAINGVDADLYRRLLPYVCVLPVDKLIININTLTPQQAPLLSALLMGKLSPEEAERVLALRPAKGWQNVDAFMGLPQLPESGKSNIRQALAVKSDWFFGDVRIQGEEGAFHQRSLFHRHKRRIDVIQRQYGGYRTMNR</sequence>
<dbReference type="InterPro" id="IPR049031">
    <property type="entry name" value="T2SSK_SAM-like_1st"/>
</dbReference>
<proteinExistence type="inferred from homology"/>
<protein>
    <recommendedName>
        <fullName evidence="10">Type II secretion system protein K</fullName>
    </recommendedName>
</protein>
<dbReference type="Pfam" id="PF03934">
    <property type="entry name" value="T2SSK"/>
    <property type="match status" value="1"/>
</dbReference>
<keyword evidence="4 10" id="KW-1003">Cell membrane</keyword>
<keyword evidence="5 10" id="KW-0997">Cell inner membrane</keyword>
<keyword evidence="8" id="KW-1133">Transmembrane helix</keyword>
<evidence type="ECO:0000256" key="5">
    <source>
        <dbReference type="ARBA" id="ARBA00022519"/>
    </source>
</evidence>
<evidence type="ECO:0000256" key="4">
    <source>
        <dbReference type="ARBA" id="ARBA00022475"/>
    </source>
</evidence>
<dbReference type="PIRSF" id="PIRSF002786">
    <property type="entry name" value="XcpX"/>
    <property type="match status" value="1"/>
</dbReference>
<dbReference type="STRING" id="71657.SAMN02982996_01309"/>
<dbReference type="InterPro" id="IPR045584">
    <property type="entry name" value="Pilin-like"/>
</dbReference>
<name>A0A1H3ZTE8_9GAMM</name>
<comment type="subcellular location">
    <subcellularLocation>
        <location evidence="1 10">Cell inner membrane</location>
    </subcellularLocation>
</comment>
<dbReference type="SUPFAM" id="SSF54523">
    <property type="entry name" value="Pili subunits"/>
    <property type="match status" value="1"/>
</dbReference>
<evidence type="ECO:0000313" key="13">
    <source>
        <dbReference type="EMBL" id="SEA26969.1"/>
    </source>
</evidence>
<evidence type="ECO:0000259" key="12">
    <source>
        <dbReference type="Pfam" id="PF21687"/>
    </source>
</evidence>
<keyword evidence="9 10" id="KW-0472">Membrane</keyword>